<comment type="caution">
    <text evidence="1">The sequence shown here is derived from an EMBL/GenBank/DDBJ whole genome shotgun (WGS) entry which is preliminary data.</text>
</comment>
<protein>
    <submittedName>
        <fullName evidence="1">Uncharacterized protein</fullName>
    </submittedName>
</protein>
<keyword evidence="2" id="KW-1185">Reference proteome</keyword>
<evidence type="ECO:0000313" key="1">
    <source>
        <dbReference type="EMBL" id="GIY11175.1"/>
    </source>
</evidence>
<accession>A0AAV4QP42</accession>
<evidence type="ECO:0000313" key="2">
    <source>
        <dbReference type="Proteomes" id="UP001054945"/>
    </source>
</evidence>
<dbReference type="AlphaFoldDB" id="A0AAV4QP42"/>
<dbReference type="EMBL" id="BPLR01006615">
    <property type="protein sequence ID" value="GIY11175.1"/>
    <property type="molecule type" value="Genomic_DNA"/>
</dbReference>
<sequence length="105" mass="12126">MGEKDENLRRFGDGGAIWKSCRFFNLYLGGKECLLPNHRDSVLKKEEWSEKMRIFEDLWMGVLSGRAVDFSNLDLGGKECRLPNHRDSVLKYTVRNLAANELSVF</sequence>
<dbReference type="Proteomes" id="UP001054945">
    <property type="component" value="Unassembled WGS sequence"/>
</dbReference>
<reference evidence="1 2" key="1">
    <citation type="submission" date="2021-06" db="EMBL/GenBank/DDBJ databases">
        <title>Caerostris extrusa draft genome.</title>
        <authorList>
            <person name="Kono N."/>
            <person name="Arakawa K."/>
        </authorList>
    </citation>
    <scope>NUCLEOTIDE SEQUENCE [LARGE SCALE GENOMIC DNA]</scope>
</reference>
<proteinExistence type="predicted"/>
<organism evidence="1 2">
    <name type="scientific">Caerostris extrusa</name>
    <name type="common">Bark spider</name>
    <name type="synonym">Caerostris bankana</name>
    <dbReference type="NCBI Taxonomy" id="172846"/>
    <lineage>
        <taxon>Eukaryota</taxon>
        <taxon>Metazoa</taxon>
        <taxon>Ecdysozoa</taxon>
        <taxon>Arthropoda</taxon>
        <taxon>Chelicerata</taxon>
        <taxon>Arachnida</taxon>
        <taxon>Araneae</taxon>
        <taxon>Araneomorphae</taxon>
        <taxon>Entelegynae</taxon>
        <taxon>Araneoidea</taxon>
        <taxon>Araneidae</taxon>
        <taxon>Caerostris</taxon>
    </lineage>
</organism>
<name>A0AAV4QP42_CAEEX</name>
<gene>
    <name evidence="1" type="ORF">CEXT_399431</name>
</gene>